<feature type="binding site" evidence="4">
    <location>
        <position position="92"/>
    </location>
    <ligand>
        <name>a divalent metal cation</name>
        <dbReference type="ChEBI" id="CHEBI:60240"/>
    </ligand>
</feature>
<dbReference type="InterPro" id="IPR002828">
    <property type="entry name" value="SurE-like_Pase/nucleotidase"/>
</dbReference>
<feature type="domain" description="Survival protein SurE-like phosphatase/nucleotidase" evidence="5">
    <location>
        <begin position="8"/>
        <end position="206"/>
    </location>
</feature>
<name>A0ABD5TH52_9EURY</name>
<comment type="cofactor">
    <cofactor evidence="4">
        <name>a divalent metal cation</name>
        <dbReference type="ChEBI" id="CHEBI:60240"/>
    </cofactor>
    <text evidence="4">Binds 1 divalent metal cation per subunit.</text>
</comment>
<evidence type="ECO:0000256" key="3">
    <source>
        <dbReference type="ARBA" id="ARBA00022801"/>
    </source>
</evidence>
<dbReference type="InterPro" id="IPR036523">
    <property type="entry name" value="SurE-like_sf"/>
</dbReference>
<dbReference type="GO" id="GO:0046872">
    <property type="term" value="F:metal ion binding"/>
    <property type="evidence" value="ECO:0007669"/>
    <property type="project" value="UniProtKB-UniRule"/>
</dbReference>
<comment type="catalytic activity">
    <reaction evidence="4">
        <text>a ribonucleoside 5'-phosphate + H2O = a ribonucleoside + phosphate</text>
        <dbReference type="Rhea" id="RHEA:12484"/>
        <dbReference type="ChEBI" id="CHEBI:15377"/>
        <dbReference type="ChEBI" id="CHEBI:18254"/>
        <dbReference type="ChEBI" id="CHEBI:43474"/>
        <dbReference type="ChEBI" id="CHEBI:58043"/>
        <dbReference type="EC" id="3.1.3.5"/>
    </reaction>
</comment>
<proteinExistence type="inferred from homology"/>
<gene>
    <name evidence="4 6" type="primary">surE</name>
    <name evidence="6" type="ORF">ACFQFD_12550</name>
</gene>
<evidence type="ECO:0000256" key="1">
    <source>
        <dbReference type="ARBA" id="ARBA00011062"/>
    </source>
</evidence>
<dbReference type="Pfam" id="PF01975">
    <property type="entry name" value="SurE"/>
    <property type="match status" value="1"/>
</dbReference>
<dbReference type="GO" id="GO:0005737">
    <property type="term" value="C:cytoplasm"/>
    <property type="evidence" value="ECO:0007669"/>
    <property type="project" value="UniProtKB-SubCell"/>
</dbReference>
<comment type="similarity">
    <text evidence="1 4">Belongs to the SurE nucleotidase family.</text>
</comment>
<dbReference type="HAMAP" id="MF_00060">
    <property type="entry name" value="SurE"/>
    <property type="match status" value="1"/>
</dbReference>
<dbReference type="EC" id="3.1.3.5" evidence="4"/>
<dbReference type="NCBIfam" id="TIGR00087">
    <property type="entry name" value="surE"/>
    <property type="match status" value="1"/>
</dbReference>
<keyword evidence="7" id="KW-1185">Reference proteome</keyword>
<dbReference type="AlphaFoldDB" id="A0ABD5TH52"/>
<comment type="subcellular location">
    <subcellularLocation>
        <location evidence="4">Cytoplasm</location>
    </subcellularLocation>
</comment>
<dbReference type="Proteomes" id="UP001596443">
    <property type="component" value="Unassembled WGS sequence"/>
</dbReference>
<comment type="caution">
    <text evidence="6">The sequence shown here is derived from an EMBL/GenBank/DDBJ whole genome shotgun (WGS) entry which is preliminary data.</text>
</comment>
<evidence type="ECO:0000259" key="5">
    <source>
        <dbReference type="Pfam" id="PF01975"/>
    </source>
</evidence>
<protein>
    <recommendedName>
        <fullName evidence="4">5'-nucleotidase SurE</fullName>
        <ecNumber evidence="4">3.1.3.5</ecNumber>
    </recommendedName>
    <alternativeName>
        <fullName evidence="4">Nucleoside 5'-monophosphate phosphohydrolase</fullName>
    </alternativeName>
</protein>
<keyword evidence="4" id="KW-0963">Cytoplasm</keyword>
<accession>A0ABD5TH52</accession>
<evidence type="ECO:0000313" key="7">
    <source>
        <dbReference type="Proteomes" id="UP001596443"/>
    </source>
</evidence>
<keyword evidence="2 4" id="KW-0479">Metal-binding</keyword>
<dbReference type="RefSeq" id="WP_284060990.1">
    <property type="nucleotide sequence ID" value="NZ_CP126158.1"/>
</dbReference>
<dbReference type="InterPro" id="IPR030048">
    <property type="entry name" value="SurE"/>
</dbReference>
<dbReference type="GO" id="GO:0008253">
    <property type="term" value="F:5'-nucleotidase activity"/>
    <property type="evidence" value="ECO:0007669"/>
    <property type="project" value="UniProtKB-UniRule"/>
</dbReference>
<feature type="binding site" evidence="4">
    <location>
        <position position="14"/>
    </location>
    <ligand>
        <name>a divalent metal cation</name>
        <dbReference type="ChEBI" id="CHEBI:60240"/>
    </ligand>
</feature>
<dbReference type="Gene3D" id="3.40.1210.10">
    <property type="entry name" value="Survival protein SurE-like phosphatase/nucleotidase"/>
    <property type="match status" value="1"/>
</dbReference>
<comment type="function">
    <text evidence="4">Nucleotidase that shows phosphatase activity on nucleoside 5'-monophosphates.</text>
</comment>
<dbReference type="PANTHER" id="PTHR30457:SF0">
    <property type="entry name" value="PHOSPHATASE, PUTATIVE (AFU_ORTHOLOGUE AFUA_4G01070)-RELATED"/>
    <property type="match status" value="1"/>
</dbReference>
<evidence type="ECO:0000256" key="4">
    <source>
        <dbReference type="HAMAP-Rule" id="MF_00060"/>
    </source>
</evidence>
<keyword evidence="3 4" id="KW-0378">Hydrolase</keyword>
<reference evidence="6 7" key="1">
    <citation type="journal article" date="2019" name="Int. J. Syst. Evol. Microbiol.">
        <title>The Global Catalogue of Microorganisms (GCM) 10K type strain sequencing project: providing services to taxonomists for standard genome sequencing and annotation.</title>
        <authorList>
            <consortium name="The Broad Institute Genomics Platform"/>
            <consortium name="The Broad Institute Genome Sequencing Center for Infectious Disease"/>
            <person name="Wu L."/>
            <person name="Ma J."/>
        </authorList>
    </citation>
    <scope>NUCLEOTIDE SEQUENCE [LARGE SCALE GENOMIC DNA]</scope>
    <source>
        <strain evidence="6 7">SYNS20</strain>
    </source>
</reference>
<evidence type="ECO:0000256" key="2">
    <source>
        <dbReference type="ARBA" id="ARBA00022723"/>
    </source>
</evidence>
<feature type="binding site" evidence="4">
    <location>
        <position position="13"/>
    </location>
    <ligand>
        <name>a divalent metal cation</name>
        <dbReference type="ChEBI" id="CHEBI:60240"/>
    </ligand>
</feature>
<dbReference type="EMBL" id="JBHSWX010000012">
    <property type="protein sequence ID" value="MFC6786785.1"/>
    <property type="molecule type" value="Genomic_DNA"/>
</dbReference>
<dbReference type="PANTHER" id="PTHR30457">
    <property type="entry name" value="5'-NUCLEOTIDASE SURE"/>
    <property type="match status" value="1"/>
</dbReference>
<sequence>MTDSQAQVLLTNDDGVDSAGLAALYEELRAVATVTVVAPAEDQSGVGRSRSRAVDVDDHEWGHRVHGTPADCVAYALRSLSTDFDLVVSGCNLGPNCGEYIMGHSGTVGAAVEAAYLGVPALAVSAYHREEFFPPAEFTFETPATVTRLLAEHALARGGAAADDGFDAAPDAGSDDGSPSADLATADYLSVNAPVAETPADLRLTEPLEDYAVTVREATDEERDRHGGDWRLESDFWARLDQRDRHPTLEQVADSYPAWSDRAAVVDGDVSVSPLRVPQTPVHSERLDDLVAAVNRDWRAEREAAAAADDD</sequence>
<dbReference type="GO" id="GO:0000166">
    <property type="term" value="F:nucleotide binding"/>
    <property type="evidence" value="ECO:0007669"/>
    <property type="project" value="UniProtKB-KW"/>
</dbReference>
<keyword evidence="4" id="KW-0547">Nucleotide-binding</keyword>
<evidence type="ECO:0000313" key="6">
    <source>
        <dbReference type="EMBL" id="MFC6786785.1"/>
    </source>
</evidence>
<dbReference type="GeneID" id="81209885"/>
<dbReference type="SUPFAM" id="SSF64167">
    <property type="entry name" value="SurE-like"/>
    <property type="match status" value="1"/>
</dbReference>
<feature type="binding site" evidence="4">
    <location>
        <position position="44"/>
    </location>
    <ligand>
        <name>a divalent metal cation</name>
        <dbReference type="ChEBI" id="CHEBI:60240"/>
    </ligand>
</feature>
<organism evidence="6 7">
    <name type="scientific">Halobaculum halobium</name>
    <dbReference type="NCBI Taxonomy" id="3032281"/>
    <lineage>
        <taxon>Archaea</taxon>
        <taxon>Methanobacteriati</taxon>
        <taxon>Methanobacteriota</taxon>
        <taxon>Stenosarchaea group</taxon>
        <taxon>Halobacteria</taxon>
        <taxon>Halobacteriales</taxon>
        <taxon>Haloferacaceae</taxon>
        <taxon>Halobaculum</taxon>
    </lineage>
</organism>